<dbReference type="SUPFAM" id="SSF53822">
    <property type="entry name" value="Periplasmic binding protein-like I"/>
    <property type="match status" value="1"/>
</dbReference>
<dbReference type="EMBL" id="BOPF01000005">
    <property type="protein sequence ID" value="GIJ44878.1"/>
    <property type="molecule type" value="Genomic_DNA"/>
</dbReference>
<dbReference type="GO" id="GO:0030246">
    <property type="term" value="F:carbohydrate binding"/>
    <property type="evidence" value="ECO:0007669"/>
    <property type="project" value="TreeGrafter"/>
</dbReference>
<protein>
    <submittedName>
        <fullName evidence="5">Sugar ABC transporter substrate-binding protein</fullName>
    </submittedName>
</protein>
<dbReference type="AlphaFoldDB" id="A0A8J4DPP5"/>
<dbReference type="PROSITE" id="PS51257">
    <property type="entry name" value="PROKAR_LIPOPROTEIN"/>
    <property type="match status" value="1"/>
</dbReference>
<dbReference type="Proteomes" id="UP000619260">
    <property type="component" value="Unassembled WGS sequence"/>
</dbReference>
<accession>A0A8J4DPP5</accession>
<organism evidence="5 6">
    <name type="scientific">Virgisporangium aliadipatigenens</name>
    <dbReference type="NCBI Taxonomy" id="741659"/>
    <lineage>
        <taxon>Bacteria</taxon>
        <taxon>Bacillati</taxon>
        <taxon>Actinomycetota</taxon>
        <taxon>Actinomycetes</taxon>
        <taxon>Micromonosporales</taxon>
        <taxon>Micromonosporaceae</taxon>
        <taxon>Virgisporangium</taxon>
    </lineage>
</organism>
<feature type="signal peptide" evidence="3">
    <location>
        <begin position="1"/>
        <end position="31"/>
    </location>
</feature>
<dbReference type="PANTHER" id="PTHR30036">
    <property type="entry name" value="D-XYLOSE-BINDING PERIPLASMIC PROTEIN"/>
    <property type="match status" value="1"/>
</dbReference>
<dbReference type="InterPro" id="IPR025997">
    <property type="entry name" value="SBP_2_dom"/>
</dbReference>
<keyword evidence="6" id="KW-1185">Reference proteome</keyword>
<dbReference type="PANTHER" id="PTHR30036:SF1">
    <property type="entry name" value="D-XYLOSE-BINDING PERIPLASMIC PROTEIN"/>
    <property type="match status" value="1"/>
</dbReference>
<dbReference type="GO" id="GO:0030288">
    <property type="term" value="C:outer membrane-bounded periplasmic space"/>
    <property type="evidence" value="ECO:0007669"/>
    <property type="project" value="TreeGrafter"/>
</dbReference>
<comment type="subcellular location">
    <subcellularLocation>
        <location evidence="1">Cell envelope</location>
    </subcellularLocation>
</comment>
<sequence>MDIAGVRVRRRTLSAALAASAVSAAAGCASTADDVVNAVKPPDRGTVGISMPTKKQTRWIADGENMVKQFTLLGYKTTLEFSEDSVQDQVTKLDGMIGAGVKALLIGAVDGSALTQVLAKAAAAKIPTIAYDRLIRDTGDLSYYATFDNFKVGVLQANAIVDFLGLATPGGRPVTVEIFAGSPDDNNATVFYNGAMSVLRPYIAAGRLLVRSGETTFDQVATKGWDGAKAKTRMARILAAGYPTVVLDGVLAPNDGIARGILEALTEAGYGTPAKKLPVLTGQDAELESVKLIAKGQQTQTVYKDTRELAKVAVQMTNALLTGGEPRINDTTQYNNGVKTVPTFLLQPVNVDKNNYRRVLVDGGYYKAAEIDG</sequence>
<feature type="domain" description="Periplasmic binding protein" evidence="4">
    <location>
        <begin position="47"/>
        <end position="324"/>
    </location>
</feature>
<evidence type="ECO:0000256" key="2">
    <source>
        <dbReference type="ARBA" id="ARBA00022729"/>
    </source>
</evidence>
<evidence type="ECO:0000256" key="3">
    <source>
        <dbReference type="SAM" id="SignalP"/>
    </source>
</evidence>
<evidence type="ECO:0000259" key="4">
    <source>
        <dbReference type="Pfam" id="PF13407"/>
    </source>
</evidence>
<reference evidence="5" key="1">
    <citation type="submission" date="2021-01" db="EMBL/GenBank/DDBJ databases">
        <title>Whole genome shotgun sequence of Virgisporangium aliadipatigenens NBRC 105644.</title>
        <authorList>
            <person name="Komaki H."/>
            <person name="Tamura T."/>
        </authorList>
    </citation>
    <scope>NUCLEOTIDE SEQUENCE</scope>
    <source>
        <strain evidence="5">NBRC 105644</strain>
    </source>
</reference>
<dbReference type="NCBIfam" id="NF040907">
    <property type="entry name" value="ChvE"/>
    <property type="match status" value="1"/>
</dbReference>
<dbReference type="Gene3D" id="3.40.50.2300">
    <property type="match status" value="2"/>
</dbReference>
<evidence type="ECO:0000313" key="5">
    <source>
        <dbReference type="EMBL" id="GIJ44878.1"/>
    </source>
</evidence>
<proteinExistence type="predicted"/>
<dbReference type="RefSeq" id="WP_239152602.1">
    <property type="nucleotide sequence ID" value="NZ_BOPF01000005.1"/>
</dbReference>
<dbReference type="InterPro" id="IPR050555">
    <property type="entry name" value="Bact_Solute-Bind_Prot2"/>
</dbReference>
<gene>
    <name evidence="5" type="ORF">Val02_17640</name>
</gene>
<dbReference type="CDD" id="cd19994">
    <property type="entry name" value="PBP1_ChvE"/>
    <property type="match status" value="1"/>
</dbReference>
<evidence type="ECO:0000313" key="6">
    <source>
        <dbReference type="Proteomes" id="UP000619260"/>
    </source>
</evidence>
<dbReference type="InterPro" id="IPR028082">
    <property type="entry name" value="Peripla_BP_I"/>
</dbReference>
<name>A0A8J4DPP5_9ACTN</name>
<keyword evidence="2 3" id="KW-0732">Signal</keyword>
<evidence type="ECO:0000256" key="1">
    <source>
        <dbReference type="ARBA" id="ARBA00004196"/>
    </source>
</evidence>
<dbReference type="InterPro" id="IPR049784">
    <property type="entry name" value="ChvE-like"/>
</dbReference>
<comment type="caution">
    <text evidence="5">The sequence shown here is derived from an EMBL/GenBank/DDBJ whole genome shotgun (WGS) entry which is preliminary data.</text>
</comment>
<dbReference type="Pfam" id="PF13407">
    <property type="entry name" value="Peripla_BP_4"/>
    <property type="match status" value="1"/>
</dbReference>
<feature type="chain" id="PRO_5038908773" evidence="3">
    <location>
        <begin position="32"/>
        <end position="373"/>
    </location>
</feature>